<comment type="caution">
    <text evidence="2">The sequence shown here is derived from an EMBL/GenBank/DDBJ whole genome shotgun (WGS) entry which is preliminary data.</text>
</comment>
<evidence type="ECO:0000313" key="2">
    <source>
        <dbReference type="EMBL" id="MQY24373.1"/>
    </source>
</evidence>
<dbReference type="SUPFAM" id="SSF140459">
    <property type="entry name" value="PE/PPE dimer-like"/>
    <property type="match status" value="1"/>
</dbReference>
<feature type="region of interest" description="Disordered" evidence="1">
    <location>
        <begin position="226"/>
        <end position="439"/>
    </location>
</feature>
<keyword evidence="3" id="KW-1185">Reference proteome</keyword>
<dbReference type="InterPro" id="IPR038332">
    <property type="entry name" value="PPE_sf"/>
</dbReference>
<evidence type="ECO:0000313" key="3">
    <source>
        <dbReference type="Proteomes" id="UP000438448"/>
    </source>
</evidence>
<name>A0A7K0DEZ8_9NOCA</name>
<gene>
    <name evidence="2" type="ORF">NRB20_75080</name>
</gene>
<evidence type="ECO:0000256" key="1">
    <source>
        <dbReference type="SAM" id="MobiDB-lite"/>
    </source>
</evidence>
<protein>
    <recommendedName>
        <fullName evidence="4">PPE family domain-containing protein</fullName>
    </recommendedName>
</protein>
<dbReference type="Proteomes" id="UP000438448">
    <property type="component" value="Unassembled WGS sequence"/>
</dbReference>
<dbReference type="Gene3D" id="1.20.1260.20">
    <property type="entry name" value="PPE superfamily"/>
    <property type="match status" value="1"/>
</dbReference>
<dbReference type="AlphaFoldDB" id="A0A7K0DEZ8"/>
<reference evidence="2 3" key="1">
    <citation type="submission" date="2019-10" db="EMBL/GenBank/DDBJ databases">
        <title>Nocardia macrotermitis sp. nov. and Nocardia aurantia sp. nov., isolated from the gut of fungus growing-termite Macrotermes natalensis.</title>
        <authorList>
            <person name="Benndorf R."/>
            <person name="Schwitalla J."/>
            <person name="Martin K."/>
            <person name="De Beer W."/>
            <person name="Kaster A.-K."/>
            <person name="Vollmers J."/>
            <person name="Poulsen M."/>
            <person name="Beemelmanns C."/>
        </authorList>
    </citation>
    <scope>NUCLEOTIDE SEQUENCE [LARGE SCALE GENOMIC DNA]</scope>
    <source>
        <strain evidence="2 3">RB20</strain>
    </source>
</reference>
<feature type="compositionally biased region" description="Polar residues" evidence="1">
    <location>
        <begin position="246"/>
        <end position="315"/>
    </location>
</feature>
<sequence>MGFDTPTPDNPSLAAELVQWAQSRAEVAKTHDTAAAADKLIATHGNDPDYMPSSVVEAFVSMSHQDILNAVNDMKPGTMHSSAEAWRKTADALMFNTMGLTSKVQKTLSDGWEGVTAEAISSATRRFTDQMTDVHNLTQSVAFRIESAAYGAETVKGAVPSIPTAPGKPAVPGAENPAAVIGHLTAASDAEQAARLAMTQYYVPSYQPAGQQIPVYVPPTGPYGATGPTLPGVSKPHSATGPGPQPSSGTKPTKNSDPTAGQQNNAEHKNPSNTDPSASNNSAQRDTSPTTHTDPDATSTAGVNPSTTTQDSAPNWTGPGAGLGSESSTPGPNAPGRSVPGTPGTIGTLAGATAAASRPATTPGTSAMPGMAAPGKDKKNDEKEHKGRPELLAHKRNKIDLVGDPILSTPPVFGNAVRASDERSGKDDRPRTDEDNRRR</sequence>
<feature type="compositionally biased region" description="Basic and acidic residues" evidence="1">
    <location>
        <begin position="419"/>
        <end position="439"/>
    </location>
</feature>
<proteinExistence type="predicted"/>
<evidence type="ECO:0008006" key="4">
    <source>
        <dbReference type="Google" id="ProtNLM"/>
    </source>
</evidence>
<feature type="compositionally biased region" description="Low complexity" evidence="1">
    <location>
        <begin position="340"/>
        <end position="367"/>
    </location>
</feature>
<organism evidence="2 3">
    <name type="scientific">Nocardia macrotermitis</name>
    <dbReference type="NCBI Taxonomy" id="2585198"/>
    <lineage>
        <taxon>Bacteria</taxon>
        <taxon>Bacillati</taxon>
        <taxon>Actinomycetota</taxon>
        <taxon>Actinomycetes</taxon>
        <taxon>Mycobacteriales</taxon>
        <taxon>Nocardiaceae</taxon>
        <taxon>Nocardia</taxon>
    </lineage>
</organism>
<feature type="compositionally biased region" description="Basic and acidic residues" evidence="1">
    <location>
        <begin position="375"/>
        <end position="401"/>
    </location>
</feature>
<dbReference type="EMBL" id="WEGK01000033">
    <property type="protein sequence ID" value="MQY24373.1"/>
    <property type="molecule type" value="Genomic_DNA"/>
</dbReference>
<accession>A0A7K0DEZ8</accession>